<dbReference type="PANTHER" id="PTHR34351:SF1">
    <property type="entry name" value="SLR1927 PROTEIN"/>
    <property type="match status" value="1"/>
</dbReference>
<dbReference type="Proteomes" id="UP000823588">
    <property type="component" value="Unassembled WGS sequence"/>
</dbReference>
<keyword evidence="2" id="KW-1133">Transmembrane helix</keyword>
<reference evidence="4" key="1">
    <citation type="submission" date="2021-03" db="EMBL/GenBank/DDBJ databases">
        <title>Genomic Encyclopedia of Type Strains, Phase IV (KMG-IV): sequencing the most valuable type-strain genomes for metagenomic binning, comparative biology and taxonomic classification.</title>
        <authorList>
            <person name="Goeker M."/>
        </authorList>
    </citation>
    <scope>NUCLEOTIDE SEQUENCE</scope>
    <source>
        <strain evidence="4">DSM 23564</strain>
    </source>
</reference>
<evidence type="ECO:0000313" key="5">
    <source>
        <dbReference type="Proteomes" id="UP000823588"/>
    </source>
</evidence>
<keyword evidence="5" id="KW-1185">Reference proteome</keyword>
<feature type="compositionally biased region" description="Basic and acidic residues" evidence="1">
    <location>
        <begin position="334"/>
        <end position="345"/>
    </location>
</feature>
<dbReference type="Pfam" id="PF01882">
    <property type="entry name" value="DUF58"/>
    <property type="match status" value="1"/>
</dbReference>
<dbReference type="OrthoDB" id="313155at2157"/>
<dbReference type="PANTHER" id="PTHR34351">
    <property type="entry name" value="SLR1927 PROTEIN-RELATED"/>
    <property type="match status" value="1"/>
</dbReference>
<gene>
    <name evidence="4" type="ORF">J2751_001928</name>
</gene>
<organism evidence="4 5">
    <name type="scientific">Halorubrum alkaliphilum</name>
    <dbReference type="NCBI Taxonomy" id="261290"/>
    <lineage>
        <taxon>Archaea</taxon>
        <taxon>Methanobacteriati</taxon>
        <taxon>Methanobacteriota</taxon>
        <taxon>Stenosarchaea group</taxon>
        <taxon>Halobacteria</taxon>
        <taxon>Halobacteriales</taxon>
        <taxon>Haloferacaceae</taxon>
        <taxon>Halorubrum</taxon>
    </lineage>
</organism>
<dbReference type="InterPro" id="IPR002881">
    <property type="entry name" value="DUF58"/>
</dbReference>
<dbReference type="RefSeq" id="WP_209485506.1">
    <property type="nucleotide sequence ID" value="NZ_JAGGKQ010000013.1"/>
</dbReference>
<evidence type="ECO:0000313" key="4">
    <source>
        <dbReference type="EMBL" id="MBP1922912.1"/>
    </source>
</evidence>
<dbReference type="EMBL" id="JAGGKQ010000013">
    <property type="protein sequence ID" value="MBP1922912.1"/>
    <property type="molecule type" value="Genomic_DNA"/>
</dbReference>
<feature type="domain" description="DUF58" evidence="3">
    <location>
        <begin position="194"/>
        <end position="295"/>
    </location>
</feature>
<proteinExistence type="predicted"/>
<feature type="region of interest" description="Disordered" evidence="1">
    <location>
        <begin position="334"/>
        <end position="353"/>
    </location>
</feature>
<evidence type="ECO:0000259" key="3">
    <source>
        <dbReference type="Pfam" id="PF01882"/>
    </source>
</evidence>
<evidence type="ECO:0000256" key="1">
    <source>
        <dbReference type="SAM" id="MobiDB-lite"/>
    </source>
</evidence>
<feature type="transmembrane region" description="Helical" evidence="2">
    <location>
        <begin position="12"/>
        <end position="28"/>
    </location>
</feature>
<keyword evidence="2" id="KW-0472">Membrane</keyword>
<protein>
    <submittedName>
        <fullName evidence="4">Uncharacterized protein (DUF58 family)</fullName>
    </submittedName>
</protein>
<sequence>MARSVLTRRGRFVLGVCVVAAFMALVVAGRSLNAVVIPGVIALVAGYLQVSRLDEPAARRTGVADGFVGEAHEIELEFHGGRPGVPVDRSFVADVRDRLDDGIERSDAPTRTTVGEEPVTYRARYRRRGDHGFGPVEVDATDLFGLFTRRLVVRERDPVVVYPPCHPVPAWFRRGLYADEAVGDSRERKEFDRLREYDRGDSLRDVHWPATAKHDELVVKEFAAETDRRRVSIAGETADGGDDLAADVLASATASLSLSLLADGVPVDVTLPSGAVSAEPGPRGRRRVLELAARVGPGRVSESAESDVRIVADESDAQISAEETSVDFSALREDHGNAGSEHDLAGEAAGATGEVAGATREDAGAATDAFAVDGGVTNP</sequence>
<accession>A0A8T4GIJ7</accession>
<evidence type="ECO:0000256" key="2">
    <source>
        <dbReference type="SAM" id="Phobius"/>
    </source>
</evidence>
<dbReference type="AlphaFoldDB" id="A0A8T4GIJ7"/>
<comment type="caution">
    <text evidence="4">The sequence shown here is derived from an EMBL/GenBank/DDBJ whole genome shotgun (WGS) entry which is preliminary data.</text>
</comment>
<name>A0A8T4GIJ7_9EURY</name>
<keyword evidence="2" id="KW-0812">Transmembrane</keyword>